<dbReference type="OrthoDB" id="1932595at2759"/>
<name>A0A8J6DEX0_9ROSI</name>
<dbReference type="InterPro" id="IPR004242">
    <property type="entry name" value="Transposase_21"/>
</dbReference>
<evidence type="ECO:0000313" key="2">
    <source>
        <dbReference type="EMBL" id="KAG8503213.1"/>
    </source>
</evidence>
<dbReference type="PANTHER" id="PTHR10775">
    <property type="entry name" value="OS08G0208400 PROTEIN"/>
    <property type="match status" value="1"/>
</dbReference>
<protein>
    <submittedName>
        <fullName evidence="2">Uncharacterized protein</fullName>
    </submittedName>
</protein>
<dbReference type="Proteomes" id="UP000701853">
    <property type="component" value="Chromosome 1"/>
</dbReference>
<reference evidence="2 3" key="1">
    <citation type="journal article" date="2021" name="bioRxiv">
        <title>The Gossypium anomalum genome as a resource for cotton improvement and evolutionary analysis of hybrid incompatibility.</title>
        <authorList>
            <person name="Grover C.E."/>
            <person name="Yuan D."/>
            <person name="Arick M.A."/>
            <person name="Miller E.R."/>
            <person name="Hu G."/>
            <person name="Peterson D.G."/>
            <person name="Wendel J.F."/>
            <person name="Udall J.A."/>
        </authorList>
    </citation>
    <scope>NUCLEOTIDE SEQUENCE [LARGE SCALE GENOMIC DNA]</scope>
    <source>
        <strain evidence="2">JFW-Udall</strain>
        <tissue evidence="2">Leaf</tissue>
    </source>
</reference>
<feature type="region of interest" description="Disordered" evidence="1">
    <location>
        <begin position="338"/>
        <end position="367"/>
    </location>
</feature>
<accession>A0A8J6DEX0</accession>
<gene>
    <name evidence="2" type="ORF">CXB51_001205</name>
</gene>
<comment type="caution">
    <text evidence="2">The sequence shown here is derived from an EMBL/GenBank/DDBJ whole genome shotgun (WGS) entry which is preliminary data.</text>
</comment>
<evidence type="ECO:0000313" key="3">
    <source>
        <dbReference type="Proteomes" id="UP000701853"/>
    </source>
</evidence>
<proteinExistence type="predicted"/>
<dbReference type="EMBL" id="JAHUZN010000001">
    <property type="protein sequence ID" value="KAG8503213.1"/>
    <property type="molecule type" value="Genomic_DNA"/>
</dbReference>
<dbReference type="Pfam" id="PF02992">
    <property type="entry name" value="Transposase_21"/>
    <property type="match status" value="1"/>
</dbReference>
<feature type="compositionally biased region" description="Acidic residues" evidence="1">
    <location>
        <begin position="355"/>
        <end position="367"/>
    </location>
</feature>
<evidence type="ECO:0000256" key="1">
    <source>
        <dbReference type="SAM" id="MobiDB-lite"/>
    </source>
</evidence>
<dbReference type="AlphaFoldDB" id="A0A8J6DEX0"/>
<dbReference type="PANTHER" id="PTHR10775:SF173">
    <property type="match status" value="1"/>
</dbReference>
<organism evidence="2 3">
    <name type="scientific">Gossypium anomalum</name>
    <dbReference type="NCBI Taxonomy" id="47600"/>
    <lineage>
        <taxon>Eukaryota</taxon>
        <taxon>Viridiplantae</taxon>
        <taxon>Streptophyta</taxon>
        <taxon>Embryophyta</taxon>
        <taxon>Tracheophyta</taxon>
        <taxon>Spermatophyta</taxon>
        <taxon>Magnoliopsida</taxon>
        <taxon>eudicotyledons</taxon>
        <taxon>Gunneridae</taxon>
        <taxon>Pentapetalae</taxon>
        <taxon>rosids</taxon>
        <taxon>malvids</taxon>
        <taxon>Malvales</taxon>
        <taxon>Malvaceae</taxon>
        <taxon>Malvoideae</taxon>
        <taxon>Gossypium</taxon>
    </lineage>
</organism>
<sequence>MDRSWMKLSRIFHGECTPSRTSSTINLAYPYSAHHQSVKEDHMEGMLRDAFNMRSHGLQSFPLNFVASDDCNLGGNAFTETRRSVPDEEPNEEAAMFYMLLNEMNEELYEGSKFSKMSFCIHLFYLKCLGGWTGNSLTMLLEFLRDMFPFTKIPHSCKDMKKLIKDLGLGNIEDVNEDEYEAQIRKKPIKILRYFPLIPRLQKLFMLSKTVNKFPSFVSDPRSVRLGLASDGFNPYKIMSTSYSNWPVVLVPYNFPPWLCMKQSSFILSLCCGLLMISRLMPIYLVGVPKDVMLVLVVLRKHISETLFDGTEEFREAPEQTIGSEILFMLKDINFSYGKMNQPPNTQTKRRSRDEFDDESDENDDPN</sequence>
<keyword evidence="3" id="KW-1185">Reference proteome</keyword>